<proteinExistence type="predicted"/>
<evidence type="ECO:0008006" key="3">
    <source>
        <dbReference type="Google" id="ProtNLM"/>
    </source>
</evidence>
<gene>
    <name evidence="1" type="ORF">NP048_06025</name>
</gene>
<reference evidence="1 2" key="1">
    <citation type="submission" date="2022-07" db="EMBL/GenBank/DDBJ databases">
        <title>Novel species in genus cellulomonas.</title>
        <authorList>
            <person name="Ye L."/>
        </authorList>
    </citation>
    <scope>NUCLEOTIDE SEQUENCE [LARGE SCALE GENOMIC DNA]</scope>
    <source>
        <strain evidence="2">zg-B89</strain>
    </source>
</reference>
<dbReference type="RefSeq" id="WP_227577308.1">
    <property type="nucleotide sequence ID" value="NZ_CP101987.1"/>
</dbReference>
<organism evidence="1 2">
    <name type="scientific">Cellulomonas xiejunii</name>
    <dbReference type="NCBI Taxonomy" id="2968083"/>
    <lineage>
        <taxon>Bacteria</taxon>
        <taxon>Bacillati</taxon>
        <taxon>Actinomycetota</taxon>
        <taxon>Actinomycetes</taxon>
        <taxon>Micrococcales</taxon>
        <taxon>Cellulomonadaceae</taxon>
        <taxon>Cellulomonas</taxon>
    </lineage>
</organism>
<dbReference type="EMBL" id="CP101987">
    <property type="protein sequence ID" value="UUI72996.1"/>
    <property type="molecule type" value="Genomic_DNA"/>
</dbReference>
<evidence type="ECO:0000313" key="1">
    <source>
        <dbReference type="EMBL" id="UUI72996.1"/>
    </source>
</evidence>
<accession>A0ABY5KUW3</accession>
<keyword evidence="2" id="KW-1185">Reference proteome</keyword>
<protein>
    <recommendedName>
        <fullName evidence="3">Lipoprotein</fullName>
    </recommendedName>
</protein>
<sequence>MHAAPVHPARPRRRTAHPLVVASLALAAVTGGCSGSAAPAELGTESGQLVLVAHSVHRGMLAVRSRDPEATGQSVVDAFVEETLIEDVRASTGDDGRVELVVAIAMRALDDAGGYGEGMVGACMRTTATTGSADGAVGERGHVTTEEVDCPDGLVPVREGVEARIVTGLPEGSDDVPLPVEDVDMTCYSGSGDCPGG</sequence>
<evidence type="ECO:0000313" key="2">
    <source>
        <dbReference type="Proteomes" id="UP001316384"/>
    </source>
</evidence>
<name>A0ABY5KUW3_9CELL</name>
<dbReference type="Proteomes" id="UP001316384">
    <property type="component" value="Chromosome"/>
</dbReference>